<dbReference type="InterPro" id="IPR055431">
    <property type="entry name" value="RsgI_M"/>
</dbReference>
<name>A0A6N4TP63_9FIRM</name>
<keyword evidence="2" id="KW-0812">Transmembrane</keyword>
<feature type="domain" description="Anti-sigma factor RsgI-like middle" evidence="3">
    <location>
        <begin position="72"/>
        <end position="198"/>
    </location>
</feature>
<reference evidence="5" key="1">
    <citation type="submission" date="2019-05" db="EMBL/GenBank/DDBJ databases">
        <title>Complete genome sequencing of Absiella argi strain JCM 30884.</title>
        <authorList>
            <person name="Sakamoto M."/>
            <person name="Murakami T."/>
            <person name="Mori H."/>
        </authorList>
    </citation>
    <scope>NUCLEOTIDE SEQUENCE [LARGE SCALE GENOMIC DNA]</scope>
    <source>
        <strain evidence="5">JCM 30884</strain>
    </source>
</reference>
<proteinExistence type="predicted"/>
<dbReference type="AlphaFoldDB" id="A0A6N4TP63"/>
<feature type="region of interest" description="Disordered" evidence="1">
    <location>
        <begin position="230"/>
        <end position="253"/>
    </location>
</feature>
<dbReference type="EMBL" id="AP019695">
    <property type="protein sequence ID" value="BBK23802.1"/>
    <property type="molecule type" value="Genomic_DNA"/>
</dbReference>
<organism evidence="4 5">
    <name type="scientific">Amedibacterium intestinale</name>
    <dbReference type="NCBI Taxonomy" id="2583452"/>
    <lineage>
        <taxon>Bacteria</taxon>
        <taxon>Bacillati</taxon>
        <taxon>Bacillota</taxon>
        <taxon>Erysipelotrichia</taxon>
        <taxon>Erysipelotrichales</taxon>
        <taxon>Erysipelotrichaceae</taxon>
        <taxon>Amedibacterium</taxon>
    </lineage>
</organism>
<evidence type="ECO:0000313" key="5">
    <source>
        <dbReference type="Proteomes" id="UP000464754"/>
    </source>
</evidence>
<sequence>MHFDEFNDIHASEETKKKTLAYVMRKQKKLPYQKPALALLITSCLLLLFIFPSFLTRQSVKNNPVSSSDSISYISVDINPSMEWAVNEKNIIIDVTSYNEDVKNLSFVTSLKGKTLMEGMNLMMQDTAFQEYLKEGFLEIGIYSEQKQQENKLEKQINDFLEERLSSSKYHCSCPNKDTFERSREQKISFGKYSVIQEILLYDSTYSETELKSKSMRELYDILALYDEDTSSKGKHHGKQKGKHHKQQSVQKR</sequence>
<feature type="transmembrane region" description="Helical" evidence="2">
    <location>
        <begin position="36"/>
        <end position="55"/>
    </location>
</feature>
<feature type="compositionally biased region" description="Basic residues" evidence="1">
    <location>
        <begin position="233"/>
        <end position="253"/>
    </location>
</feature>
<dbReference type="KEGG" id="aarg:Aargi30884_27050"/>
<dbReference type="RefSeq" id="WP_118277418.1">
    <property type="nucleotide sequence ID" value="NZ_AP019695.1"/>
</dbReference>
<dbReference type="Proteomes" id="UP000464754">
    <property type="component" value="Chromosome"/>
</dbReference>
<evidence type="ECO:0000256" key="2">
    <source>
        <dbReference type="SAM" id="Phobius"/>
    </source>
</evidence>
<protein>
    <recommendedName>
        <fullName evidence="3">Anti-sigma factor RsgI-like middle domain-containing protein</fullName>
    </recommendedName>
</protein>
<dbReference type="Pfam" id="PF23750">
    <property type="entry name" value="RsgI_M"/>
    <property type="match status" value="1"/>
</dbReference>
<accession>A0A6N4TP63</accession>
<gene>
    <name evidence="4" type="ORF">Aargi30884_27050</name>
</gene>
<keyword evidence="2" id="KW-1133">Transmembrane helix</keyword>
<keyword evidence="5" id="KW-1185">Reference proteome</keyword>
<keyword evidence="2" id="KW-0472">Membrane</keyword>
<evidence type="ECO:0000313" key="4">
    <source>
        <dbReference type="EMBL" id="BBK23802.1"/>
    </source>
</evidence>
<evidence type="ECO:0000256" key="1">
    <source>
        <dbReference type="SAM" id="MobiDB-lite"/>
    </source>
</evidence>
<evidence type="ECO:0000259" key="3">
    <source>
        <dbReference type="Pfam" id="PF23750"/>
    </source>
</evidence>